<evidence type="ECO:0000313" key="1">
    <source>
        <dbReference type="EMBL" id="EOY51971.1"/>
    </source>
</evidence>
<reference evidence="2" key="1">
    <citation type="journal article" date="2013" name="Genome Biol. Evol.">
        <title>The genome sequence of Streptomyces lividans 66 reveals a novel tRNA-dependent peptide biosynthetic system within a metal-related genomic island.</title>
        <authorList>
            <person name="Cruz-Morales P."/>
            <person name="Vijgenboom E."/>
            <person name="Iruegas-Bocardo F."/>
            <person name="Girard G."/>
            <person name="Yanez-Guerra L.A."/>
            <person name="Ramos-Aboites H.E."/>
            <person name="Pernodet J.L."/>
            <person name="Anne J."/>
            <person name="van Wezel G.P."/>
            <person name="Barona-Gomez F."/>
        </authorList>
    </citation>
    <scope>NUCLEOTIDE SEQUENCE [LARGE SCALE GENOMIC DNA]</scope>
    <source>
        <strain evidence="2">1326</strain>
    </source>
</reference>
<accession>A0A7U9HGL7</accession>
<sequence>MSVGRGPPRPSDDWEVRPITAASARVLSPHGSAVTGDE</sequence>
<dbReference type="EMBL" id="CM001889">
    <property type="protein sequence ID" value="EOY51971.1"/>
    <property type="molecule type" value="Genomic_DNA"/>
</dbReference>
<evidence type="ECO:0000313" key="2">
    <source>
        <dbReference type="Proteomes" id="UP000014062"/>
    </source>
</evidence>
<proteinExistence type="predicted"/>
<gene>
    <name evidence="1" type="ORF">SLI_7267</name>
</gene>
<name>A0A7U9HGL7_STRLI</name>
<protein>
    <submittedName>
        <fullName evidence="1">Uncharacterized protein</fullName>
    </submittedName>
</protein>
<dbReference type="AlphaFoldDB" id="A0A7U9HGL7"/>
<organism evidence="1 2">
    <name type="scientific">Streptomyces lividans 1326</name>
    <dbReference type="NCBI Taxonomy" id="1200984"/>
    <lineage>
        <taxon>Bacteria</taxon>
        <taxon>Bacillati</taxon>
        <taxon>Actinomycetota</taxon>
        <taxon>Actinomycetes</taxon>
        <taxon>Kitasatosporales</taxon>
        <taxon>Streptomycetaceae</taxon>
        <taxon>Streptomyces</taxon>
    </lineage>
</organism>
<dbReference type="Proteomes" id="UP000014062">
    <property type="component" value="Chromosome"/>
</dbReference>